<name>A0AAE4GEF8_9BURK</name>
<dbReference type="AlphaFoldDB" id="A0AAE4GEF8"/>
<organism evidence="1">
    <name type="scientific">Herbaspirillum huttiense subsp. nephrolepidis</name>
    <dbReference type="NCBI Taxonomy" id="3075126"/>
    <lineage>
        <taxon>Bacteria</taxon>
        <taxon>Pseudomonadati</taxon>
        <taxon>Pseudomonadota</taxon>
        <taxon>Betaproteobacteria</taxon>
        <taxon>Burkholderiales</taxon>
        <taxon>Oxalobacteraceae</taxon>
        <taxon>Herbaspirillum</taxon>
    </lineage>
</organism>
<proteinExistence type="predicted"/>
<sequence length="313" mass="35406">MLKHFTAPRLSTLRQFFLTTSYQDTLGCYAWNQAVAAGLLPLLADVEVSLRNALHGALSRHYSAAESFGWMMPRSNPAHAINPAAPAVLPPVHKLSPKSRADVICAMEKVMGRKPSSYIVTPDDVVAALPFGFWEVLISGLAHRAQPAGLQAAILAEVFPHAPDIARFAYDSPEFRKRVVSLLKRIRDVRNRIGHHDALWTLPEFDRFGVLGFIPRRPRHTVNSLRRLVEHLSWFAGWIDPVISLHLRQSDHWWSLQVLLDRHALAIYRRTGGRAGSYRLVLAQTTVPCEPFSKRRRGPRQSVTSPGWDRYFF</sequence>
<comment type="caution">
    <text evidence="1">The sequence shown here is derived from an EMBL/GenBank/DDBJ whole genome shotgun (WGS) entry which is preliminary data.</text>
</comment>
<accession>A0AAE4GEF8</accession>
<protein>
    <submittedName>
        <fullName evidence="1">Abi family protein</fullName>
    </submittedName>
</protein>
<evidence type="ECO:0000313" key="1">
    <source>
        <dbReference type="EMBL" id="MDT0339426.1"/>
    </source>
</evidence>
<dbReference type="RefSeq" id="WP_310837547.1">
    <property type="nucleotide sequence ID" value="NZ_JAVLSM010000006.1"/>
</dbReference>
<dbReference type="EMBL" id="JAVRAA010000013">
    <property type="protein sequence ID" value="MDT0339426.1"/>
    <property type="molecule type" value="Genomic_DNA"/>
</dbReference>
<gene>
    <name evidence="1" type="ORF">RJN63_21505</name>
</gene>
<reference evidence="1" key="1">
    <citation type="submission" date="2023-02" db="EMBL/GenBank/DDBJ databases">
        <title>Description of Herbaspirillum huttiense subsp. nephrolepsisexaltata and Herbaspirillum huttiense subsp. lycopersicon.</title>
        <authorList>
            <person name="Poudel M."/>
            <person name="Sharma A."/>
            <person name="Goss E."/>
            <person name="Tapia J.H."/>
            <person name="Harmon C.M."/>
            <person name="Jones J.B."/>
        </authorList>
    </citation>
    <scope>NUCLEOTIDE SEQUENCE</scope>
    <source>
        <strain evidence="1">NC40101</strain>
    </source>
</reference>